<dbReference type="PRINTS" id="PR00080">
    <property type="entry name" value="SDRFAMILY"/>
</dbReference>
<dbReference type="InterPro" id="IPR036291">
    <property type="entry name" value="NAD(P)-bd_dom_sf"/>
</dbReference>
<reference evidence="3" key="2">
    <citation type="submission" date="2023-01" db="EMBL/GenBank/DDBJ databases">
        <authorList>
            <person name="Sun Q."/>
            <person name="Evtushenko L."/>
        </authorList>
    </citation>
    <scope>NUCLEOTIDE SEQUENCE</scope>
    <source>
        <strain evidence="3">VKM Ac-1069</strain>
    </source>
</reference>
<dbReference type="GO" id="GO:0016491">
    <property type="term" value="F:oxidoreductase activity"/>
    <property type="evidence" value="ECO:0007669"/>
    <property type="project" value="UniProtKB-KW"/>
</dbReference>
<dbReference type="PANTHER" id="PTHR43639:SF1">
    <property type="entry name" value="SHORT-CHAIN DEHYDROGENASE_REDUCTASE FAMILY PROTEIN"/>
    <property type="match status" value="1"/>
</dbReference>
<evidence type="ECO:0000256" key="1">
    <source>
        <dbReference type="ARBA" id="ARBA00006484"/>
    </source>
</evidence>
<accession>A0A9W6NVG3</accession>
<dbReference type="PRINTS" id="PR00081">
    <property type="entry name" value="GDHRDH"/>
</dbReference>
<keyword evidence="2" id="KW-0560">Oxidoreductase</keyword>
<evidence type="ECO:0000256" key="2">
    <source>
        <dbReference type="ARBA" id="ARBA00023002"/>
    </source>
</evidence>
<dbReference type="FunFam" id="3.40.50.720:FF:000084">
    <property type="entry name" value="Short-chain dehydrogenase reductase"/>
    <property type="match status" value="1"/>
</dbReference>
<dbReference type="Pfam" id="PF13561">
    <property type="entry name" value="adh_short_C2"/>
    <property type="match status" value="1"/>
</dbReference>
<gene>
    <name evidence="3" type="ORF">GCM10017577_17130</name>
</gene>
<dbReference type="PANTHER" id="PTHR43639">
    <property type="entry name" value="OXIDOREDUCTASE, SHORT-CHAIN DEHYDROGENASE/REDUCTASE FAMILY (AFU_ORTHOLOGUE AFUA_5G02870)"/>
    <property type="match status" value="1"/>
</dbReference>
<comment type="caution">
    <text evidence="3">The sequence shown here is derived from an EMBL/GenBank/DDBJ whole genome shotgun (WGS) entry which is preliminary data.</text>
</comment>
<dbReference type="Proteomes" id="UP001143463">
    <property type="component" value="Unassembled WGS sequence"/>
</dbReference>
<sequence length="254" mass="26635">MSELEGRSAIITGGARGIGLGIARAFVKEGVGLVLTDLSAESLAVAAATLAEVRADVPVVTTVADGKDPDAAPRVVAEAVQRFGRIDVLVNNAQQFPKAAPIESIRWEDMAASYDSGVFATWRYMAAAFEYLKATQGTVLNMGSGAGVNAQPEHGAYASNKEAIRGLSRVAARDWGRYGITVNVLNPRAHSAESKRLLEEQPEQIAAVLAKSALGRFGDPELNVGGLCVFLAKSEGKFMTGSTFDVNGGGSIRP</sequence>
<dbReference type="Gene3D" id="3.40.50.720">
    <property type="entry name" value="NAD(P)-binding Rossmann-like Domain"/>
    <property type="match status" value="1"/>
</dbReference>
<proteinExistence type="inferred from homology"/>
<dbReference type="CDD" id="cd05233">
    <property type="entry name" value="SDR_c"/>
    <property type="match status" value="1"/>
</dbReference>
<evidence type="ECO:0000313" key="3">
    <source>
        <dbReference type="EMBL" id="GLL10573.1"/>
    </source>
</evidence>
<protein>
    <submittedName>
        <fullName evidence="3">Short-chain dehydrogenase</fullName>
    </submittedName>
</protein>
<dbReference type="RefSeq" id="WP_037041007.1">
    <property type="nucleotide sequence ID" value="NZ_BAAAUZ010000002.1"/>
</dbReference>
<name>A0A9W6NVG3_9PSEU</name>
<keyword evidence="4" id="KW-1185">Reference proteome</keyword>
<reference evidence="3" key="1">
    <citation type="journal article" date="2014" name="Int. J. Syst. Evol. Microbiol.">
        <title>Complete genome sequence of Corynebacterium casei LMG S-19264T (=DSM 44701T), isolated from a smear-ripened cheese.</title>
        <authorList>
            <consortium name="US DOE Joint Genome Institute (JGI-PGF)"/>
            <person name="Walter F."/>
            <person name="Albersmeier A."/>
            <person name="Kalinowski J."/>
            <person name="Ruckert C."/>
        </authorList>
    </citation>
    <scope>NUCLEOTIDE SEQUENCE</scope>
    <source>
        <strain evidence="3">VKM Ac-1069</strain>
    </source>
</reference>
<dbReference type="AlphaFoldDB" id="A0A9W6NVG3"/>
<organism evidence="3 4">
    <name type="scientific">Pseudonocardia halophobica</name>
    <dbReference type="NCBI Taxonomy" id="29401"/>
    <lineage>
        <taxon>Bacteria</taxon>
        <taxon>Bacillati</taxon>
        <taxon>Actinomycetota</taxon>
        <taxon>Actinomycetes</taxon>
        <taxon>Pseudonocardiales</taxon>
        <taxon>Pseudonocardiaceae</taxon>
        <taxon>Pseudonocardia</taxon>
    </lineage>
</organism>
<dbReference type="SUPFAM" id="SSF51735">
    <property type="entry name" value="NAD(P)-binding Rossmann-fold domains"/>
    <property type="match status" value="1"/>
</dbReference>
<dbReference type="EMBL" id="BSFQ01000005">
    <property type="protein sequence ID" value="GLL10573.1"/>
    <property type="molecule type" value="Genomic_DNA"/>
</dbReference>
<comment type="similarity">
    <text evidence="1">Belongs to the short-chain dehydrogenases/reductases (SDR) family.</text>
</comment>
<evidence type="ECO:0000313" key="4">
    <source>
        <dbReference type="Proteomes" id="UP001143463"/>
    </source>
</evidence>
<dbReference type="InterPro" id="IPR002347">
    <property type="entry name" value="SDR_fam"/>
</dbReference>